<proteinExistence type="predicted"/>
<protein>
    <recommendedName>
        <fullName evidence="4">Heterokaryon incompatibility domain-containing protein</fullName>
    </recommendedName>
</protein>
<dbReference type="InterPro" id="IPR052895">
    <property type="entry name" value="HetReg/Transcr_Mod"/>
</dbReference>
<gene>
    <name evidence="2" type="ORF">CC86DRAFT_295367</name>
</gene>
<dbReference type="PANTHER" id="PTHR24148">
    <property type="entry name" value="ANKYRIN REPEAT DOMAIN-CONTAINING PROTEIN 39 HOMOLOG-RELATED"/>
    <property type="match status" value="1"/>
</dbReference>
<accession>A0A6A6ZYS3</accession>
<dbReference type="Proteomes" id="UP000799424">
    <property type="component" value="Unassembled WGS sequence"/>
</dbReference>
<organism evidence="2 3">
    <name type="scientific">Ophiobolus disseminans</name>
    <dbReference type="NCBI Taxonomy" id="1469910"/>
    <lineage>
        <taxon>Eukaryota</taxon>
        <taxon>Fungi</taxon>
        <taxon>Dikarya</taxon>
        <taxon>Ascomycota</taxon>
        <taxon>Pezizomycotina</taxon>
        <taxon>Dothideomycetes</taxon>
        <taxon>Pleosporomycetidae</taxon>
        <taxon>Pleosporales</taxon>
        <taxon>Pleosporineae</taxon>
        <taxon>Phaeosphaeriaceae</taxon>
        <taxon>Ophiobolus</taxon>
    </lineage>
</organism>
<dbReference type="OrthoDB" id="5386682at2759"/>
<dbReference type="AlphaFoldDB" id="A0A6A6ZYS3"/>
<evidence type="ECO:0000313" key="2">
    <source>
        <dbReference type="EMBL" id="KAF2825465.1"/>
    </source>
</evidence>
<reference evidence="2" key="1">
    <citation type="journal article" date="2020" name="Stud. Mycol.">
        <title>101 Dothideomycetes genomes: a test case for predicting lifestyles and emergence of pathogens.</title>
        <authorList>
            <person name="Haridas S."/>
            <person name="Albert R."/>
            <person name="Binder M."/>
            <person name="Bloem J."/>
            <person name="Labutti K."/>
            <person name="Salamov A."/>
            <person name="Andreopoulos B."/>
            <person name="Baker S."/>
            <person name="Barry K."/>
            <person name="Bills G."/>
            <person name="Bluhm B."/>
            <person name="Cannon C."/>
            <person name="Castanera R."/>
            <person name="Culley D."/>
            <person name="Daum C."/>
            <person name="Ezra D."/>
            <person name="Gonzalez J."/>
            <person name="Henrissat B."/>
            <person name="Kuo A."/>
            <person name="Liang C."/>
            <person name="Lipzen A."/>
            <person name="Lutzoni F."/>
            <person name="Magnuson J."/>
            <person name="Mondo S."/>
            <person name="Nolan M."/>
            <person name="Ohm R."/>
            <person name="Pangilinan J."/>
            <person name="Park H.-J."/>
            <person name="Ramirez L."/>
            <person name="Alfaro M."/>
            <person name="Sun H."/>
            <person name="Tritt A."/>
            <person name="Yoshinaga Y."/>
            <person name="Zwiers L.-H."/>
            <person name="Turgeon B."/>
            <person name="Goodwin S."/>
            <person name="Spatafora J."/>
            <person name="Crous P."/>
            <person name="Grigoriev I."/>
        </authorList>
    </citation>
    <scope>NUCLEOTIDE SEQUENCE</scope>
    <source>
        <strain evidence="2">CBS 113818</strain>
    </source>
</reference>
<dbReference type="Pfam" id="PF26639">
    <property type="entry name" value="Het-6_barrel"/>
    <property type="match status" value="1"/>
</dbReference>
<evidence type="ECO:0000256" key="1">
    <source>
        <dbReference type="SAM" id="SignalP"/>
    </source>
</evidence>
<keyword evidence="3" id="KW-1185">Reference proteome</keyword>
<evidence type="ECO:0000313" key="3">
    <source>
        <dbReference type="Proteomes" id="UP000799424"/>
    </source>
</evidence>
<sequence>MLWWWVGLTAWCIRDKQPQPLFDNISFWNAYVMYLSPVEQMLLLPTSDWYRHWNATDPRDRVYGILGLVPPESGVEALKLDYDEPASQVYADVALSEIRLYSHLKFFTYVIHPGVYDKFHSGASWVPDWSPDLNKERPMYEQERMSSLSASKKRGVRETSEDHISATRLRLRGSSYHAVVATHEPITREYLPGQDSFGDLSGLLKSLSDWGGIPALVLGANNPGDWRTLAMTLTAGWMNDITHPLDPEIFYPRIGEMLQDLLHSSGERATAQFADRTFASHLSRAFLCCRDRRIFRLENSTCGLGPQYMRPGDIVAVLFGGFWPVVLRPVGDQYLFMGIAYVHELMYVKLVDEVEAGEREEQEFCLV</sequence>
<dbReference type="EMBL" id="MU006228">
    <property type="protein sequence ID" value="KAF2825465.1"/>
    <property type="molecule type" value="Genomic_DNA"/>
</dbReference>
<dbReference type="PANTHER" id="PTHR24148:SF64">
    <property type="entry name" value="HETEROKARYON INCOMPATIBILITY DOMAIN-CONTAINING PROTEIN"/>
    <property type="match status" value="1"/>
</dbReference>
<name>A0A6A6ZYS3_9PLEO</name>
<feature type="chain" id="PRO_5025588518" description="Heterokaryon incompatibility domain-containing protein" evidence="1">
    <location>
        <begin position="19"/>
        <end position="367"/>
    </location>
</feature>
<feature type="signal peptide" evidence="1">
    <location>
        <begin position="1"/>
        <end position="18"/>
    </location>
</feature>
<evidence type="ECO:0008006" key="4">
    <source>
        <dbReference type="Google" id="ProtNLM"/>
    </source>
</evidence>
<keyword evidence="1" id="KW-0732">Signal</keyword>